<sequence length="46" mass="5312">MYHVISSIECQKNNKKSMLTLRNSTALQSNHSMQVTKHKQNIIVIN</sequence>
<evidence type="ECO:0000313" key="2">
    <source>
        <dbReference type="Proteomes" id="UP000269396"/>
    </source>
</evidence>
<keyword evidence="2" id="KW-1185">Reference proteome</keyword>
<dbReference type="AlphaFoldDB" id="A0A3P8ISA8"/>
<protein>
    <submittedName>
        <fullName evidence="1">Uncharacterized protein</fullName>
    </submittedName>
</protein>
<proteinExistence type="predicted"/>
<reference evidence="1 2" key="1">
    <citation type="submission" date="2018-11" db="EMBL/GenBank/DDBJ databases">
        <authorList>
            <consortium name="Pathogen Informatics"/>
        </authorList>
    </citation>
    <scope>NUCLEOTIDE SEQUENCE [LARGE SCALE GENOMIC DNA]</scope>
    <source>
        <strain>Denwood</strain>
        <strain evidence="2">Zambia</strain>
    </source>
</reference>
<accession>A0A3P8ISA8</accession>
<organism evidence="1 2">
    <name type="scientific">Schistosoma mattheei</name>
    <dbReference type="NCBI Taxonomy" id="31246"/>
    <lineage>
        <taxon>Eukaryota</taxon>
        <taxon>Metazoa</taxon>
        <taxon>Spiralia</taxon>
        <taxon>Lophotrochozoa</taxon>
        <taxon>Platyhelminthes</taxon>
        <taxon>Trematoda</taxon>
        <taxon>Digenea</taxon>
        <taxon>Strigeidida</taxon>
        <taxon>Schistosomatoidea</taxon>
        <taxon>Schistosomatidae</taxon>
        <taxon>Schistosoma</taxon>
    </lineage>
</organism>
<dbReference type="EMBL" id="UZAL01032292">
    <property type="protein sequence ID" value="VDP60533.1"/>
    <property type="molecule type" value="Genomic_DNA"/>
</dbReference>
<dbReference type="Proteomes" id="UP000269396">
    <property type="component" value="Unassembled WGS sequence"/>
</dbReference>
<evidence type="ECO:0000313" key="1">
    <source>
        <dbReference type="EMBL" id="VDP60533.1"/>
    </source>
</evidence>
<gene>
    <name evidence="1" type="ORF">SMTD_LOCUS12293</name>
</gene>
<name>A0A3P8ISA8_9TREM</name>